<evidence type="ECO:0000313" key="2">
    <source>
        <dbReference type="EMBL" id="KAL3778479.1"/>
    </source>
</evidence>
<dbReference type="AlphaFoldDB" id="A0ABD3NR50"/>
<name>A0ABD3NR50_9STRA</name>
<evidence type="ECO:0000256" key="1">
    <source>
        <dbReference type="SAM" id="MobiDB-lite"/>
    </source>
</evidence>
<reference evidence="2 3" key="1">
    <citation type="submission" date="2024-10" db="EMBL/GenBank/DDBJ databases">
        <title>Updated reference genomes for cyclostephanoid diatoms.</title>
        <authorList>
            <person name="Roberts W.R."/>
            <person name="Alverson A.J."/>
        </authorList>
    </citation>
    <scope>NUCLEOTIDE SEQUENCE [LARGE SCALE GENOMIC DNA]</scope>
    <source>
        <strain evidence="2 3">AJA010-31</strain>
    </source>
</reference>
<organism evidence="2 3">
    <name type="scientific">Cyclotella atomus</name>
    <dbReference type="NCBI Taxonomy" id="382360"/>
    <lineage>
        <taxon>Eukaryota</taxon>
        <taxon>Sar</taxon>
        <taxon>Stramenopiles</taxon>
        <taxon>Ochrophyta</taxon>
        <taxon>Bacillariophyta</taxon>
        <taxon>Coscinodiscophyceae</taxon>
        <taxon>Thalassiosirophycidae</taxon>
        <taxon>Stephanodiscales</taxon>
        <taxon>Stephanodiscaceae</taxon>
        <taxon>Cyclotella</taxon>
    </lineage>
</organism>
<protein>
    <submittedName>
        <fullName evidence="2">Uncharacterized protein</fullName>
    </submittedName>
</protein>
<evidence type="ECO:0000313" key="3">
    <source>
        <dbReference type="Proteomes" id="UP001530400"/>
    </source>
</evidence>
<comment type="caution">
    <text evidence="2">The sequence shown here is derived from an EMBL/GenBank/DDBJ whole genome shotgun (WGS) entry which is preliminary data.</text>
</comment>
<sequence length="247" mass="26888">MLNGHDLLGGHHHSTTGPGAATLQAMGQIDTHIETQQSAPSTLDLFDSVVPPAPSPSRQSGGETTFINATNATVAITTSSTAPVIAGLGKITPSANPNTVAKEQKKRIIVPTYSVNGGLDIKFNSNPRDARPSHLHSLIQPEEYEATINVINDNLKKYRNGKLDKACLVAGPLMIPLAVWGVRHNKKVKKSRLEIERSVEEFNDRMESERRNVRMFWNRVRSGGGGESYLSIEEVDSNYGGKSHKVD</sequence>
<dbReference type="Proteomes" id="UP001530400">
    <property type="component" value="Unassembled WGS sequence"/>
</dbReference>
<feature type="region of interest" description="Disordered" evidence="1">
    <location>
        <begin position="1"/>
        <end position="20"/>
    </location>
</feature>
<dbReference type="EMBL" id="JALLPJ020000983">
    <property type="protein sequence ID" value="KAL3778479.1"/>
    <property type="molecule type" value="Genomic_DNA"/>
</dbReference>
<gene>
    <name evidence="2" type="ORF">ACHAWO_006766</name>
</gene>
<accession>A0ABD3NR50</accession>
<feature type="region of interest" description="Disordered" evidence="1">
    <location>
        <begin position="44"/>
        <end position="64"/>
    </location>
</feature>
<keyword evidence="3" id="KW-1185">Reference proteome</keyword>
<proteinExistence type="predicted"/>